<protein>
    <submittedName>
        <fullName evidence="2">Uncharacterized protein</fullName>
    </submittedName>
</protein>
<feature type="region of interest" description="Disordered" evidence="1">
    <location>
        <begin position="235"/>
        <end position="289"/>
    </location>
</feature>
<gene>
    <name evidence="2" type="ORF">ERS852551_03021</name>
</gene>
<evidence type="ECO:0000256" key="1">
    <source>
        <dbReference type="SAM" id="MobiDB-lite"/>
    </source>
</evidence>
<organism evidence="2 3">
    <name type="scientific">Anaerotruncus colihominis</name>
    <dbReference type="NCBI Taxonomy" id="169435"/>
    <lineage>
        <taxon>Bacteria</taxon>
        <taxon>Bacillati</taxon>
        <taxon>Bacillota</taxon>
        <taxon>Clostridia</taxon>
        <taxon>Eubacteriales</taxon>
        <taxon>Oscillospiraceae</taxon>
        <taxon>Anaerotruncus</taxon>
    </lineage>
</organism>
<feature type="compositionally biased region" description="Basic and acidic residues" evidence="1">
    <location>
        <begin position="235"/>
        <end position="250"/>
    </location>
</feature>
<evidence type="ECO:0000313" key="2">
    <source>
        <dbReference type="EMBL" id="CUQ07702.1"/>
    </source>
</evidence>
<sequence length="289" mass="31027">MHAVGNQLGLAVLCVGRRADDAGRAVRKRRHGVIKVRDMARACGDSFGGKIIAGRGVRDGAEHLAVKRTDHIERAVRFGRDGQKADQPAGSLLQAPEHVRVGRVDIGGILRAAFFKRDKRSLHIDADERRAVRPGLPGRGGAADGFEHRFRQRHGCGTDGRNAVFRLITRDGGDRLMCAVAEIITDASMKMDVDQAGDGVATGSVDRLASGLFCKDAIFNQDVLLDERGVLGKDPRVFDDHSGTSGKKEFAGAAGRIQSVSAPVRRRRGAAPGQISERAASSPTKVTWL</sequence>
<dbReference type="Proteomes" id="UP000095765">
    <property type="component" value="Unassembled WGS sequence"/>
</dbReference>
<evidence type="ECO:0000313" key="3">
    <source>
        <dbReference type="Proteomes" id="UP000095765"/>
    </source>
</evidence>
<name>A0A174TD52_9FIRM</name>
<dbReference type="AlphaFoldDB" id="A0A174TD52"/>
<proteinExistence type="predicted"/>
<feature type="compositionally biased region" description="Polar residues" evidence="1">
    <location>
        <begin position="279"/>
        <end position="289"/>
    </location>
</feature>
<dbReference type="EMBL" id="CZBE01000024">
    <property type="protein sequence ID" value="CUQ07702.1"/>
    <property type="molecule type" value="Genomic_DNA"/>
</dbReference>
<reference evidence="2 3" key="1">
    <citation type="submission" date="2015-09" db="EMBL/GenBank/DDBJ databases">
        <authorList>
            <consortium name="Pathogen Informatics"/>
        </authorList>
    </citation>
    <scope>NUCLEOTIDE SEQUENCE [LARGE SCALE GENOMIC DNA]</scope>
    <source>
        <strain evidence="2 3">2789STDY5834939</strain>
    </source>
</reference>
<accession>A0A174TD52</accession>